<dbReference type="EMBL" id="CP006569">
    <property type="protein sequence ID" value="AHF77700.1"/>
    <property type="molecule type" value="Genomic_DNA"/>
</dbReference>
<accession>W0HZQ9</accession>
<name>W0HZQ9_9GAMM</name>
<gene>
    <name evidence="2" type="ORF">Sant_2672</name>
</gene>
<evidence type="ECO:0008006" key="4">
    <source>
        <dbReference type="Google" id="ProtNLM"/>
    </source>
</evidence>
<keyword evidence="1" id="KW-0812">Transmembrane</keyword>
<feature type="transmembrane region" description="Helical" evidence="1">
    <location>
        <begin position="101"/>
        <end position="122"/>
    </location>
</feature>
<keyword evidence="3" id="KW-1185">Reference proteome</keyword>
<feature type="transmembrane region" description="Helical" evidence="1">
    <location>
        <begin position="73"/>
        <end position="95"/>
    </location>
</feature>
<evidence type="ECO:0000256" key="1">
    <source>
        <dbReference type="SAM" id="Phobius"/>
    </source>
</evidence>
<organism evidence="2 3">
    <name type="scientific">Sodalis praecaptivus</name>
    <dbReference type="NCBI Taxonomy" id="1239307"/>
    <lineage>
        <taxon>Bacteria</taxon>
        <taxon>Pseudomonadati</taxon>
        <taxon>Pseudomonadota</taxon>
        <taxon>Gammaproteobacteria</taxon>
        <taxon>Enterobacterales</taxon>
        <taxon>Bruguierivoracaceae</taxon>
        <taxon>Sodalis</taxon>
    </lineage>
</organism>
<evidence type="ECO:0000313" key="3">
    <source>
        <dbReference type="Proteomes" id="UP000019028"/>
    </source>
</evidence>
<protein>
    <recommendedName>
        <fullName evidence="4">Inner membrane protein</fullName>
    </recommendedName>
</protein>
<dbReference type="KEGG" id="sod:Sant_2672"/>
<dbReference type="InterPro" id="IPR020368">
    <property type="entry name" value="Uncharacterised_YbjM"/>
</dbReference>
<sequence>MREATMAIHRYNAGIAVSSLVFVLIFISQKTALLSLAAEGHGGQFGLLLFMLPGILGALLAGNNKLVYPSLGALLAAAVCWLLFNIGVTTGYSLWHQLTYLLSAVFWCGFGALGCCFAGMLMHHPAH</sequence>
<dbReference type="HOGENOM" id="CLU_140365_0_0_6"/>
<dbReference type="GO" id="GO:0016020">
    <property type="term" value="C:membrane"/>
    <property type="evidence" value="ECO:0007669"/>
    <property type="project" value="InterPro"/>
</dbReference>
<evidence type="ECO:0000313" key="2">
    <source>
        <dbReference type="EMBL" id="AHF77700.1"/>
    </source>
</evidence>
<feature type="transmembrane region" description="Helical" evidence="1">
    <location>
        <begin position="12"/>
        <end position="29"/>
    </location>
</feature>
<keyword evidence="1" id="KW-1133">Transmembrane helix</keyword>
<dbReference type="PATRIC" id="fig|1239307.3.peg.2970"/>
<feature type="transmembrane region" description="Helical" evidence="1">
    <location>
        <begin position="41"/>
        <end position="61"/>
    </location>
</feature>
<dbReference type="Proteomes" id="UP000019028">
    <property type="component" value="Chromosome"/>
</dbReference>
<reference evidence="2 3" key="1">
    <citation type="journal article" date="2014" name="Genome Biol. Evol.">
        <title>Genome degeneration and adaptation in a nascent stage of symbiosis.</title>
        <authorList>
            <person name="Oakeson K.F."/>
            <person name="Gil R."/>
            <person name="Clayton A.L."/>
            <person name="Dunn D.M."/>
            <person name="von Niederhausern A.C."/>
            <person name="Hamil C."/>
            <person name="Aoyagi A."/>
            <person name="Duval B."/>
            <person name="Baca A."/>
            <person name="Silva F.J."/>
            <person name="Vallier A."/>
            <person name="Jackson D.G."/>
            <person name="Latorre A."/>
            <person name="Weiss R.B."/>
            <person name="Heddi A."/>
            <person name="Moya A."/>
            <person name="Dale C."/>
        </authorList>
    </citation>
    <scope>NUCLEOTIDE SEQUENCE [LARGE SCALE GENOMIC DNA]</scope>
    <source>
        <strain evidence="2 3">HS1</strain>
    </source>
</reference>
<dbReference type="Pfam" id="PF11045">
    <property type="entry name" value="YbjM"/>
    <property type="match status" value="1"/>
</dbReference>
<dbReference type="AlphaFoldDB" id="W0HZQ9"/>
<keyword evidence="1" id="KW-0472">Membrane</keyword>
<proteinExistence type="predicted"/>